<dbReference type="SUPFAM" id="SSF103481">
    <property type="entry name" value="Multidrug resistance efflux transporter EmrE"/>
    <property type="match status" value="2"/>
</dbReference>
<feature type="transmembrane region" description="Helical" evidence="7">
    <location>
        <begin position="246"/>
        <end position="265"/>
    </location>
</feature>
<evidence type="ECO:0000256" key="2">
    <source>
        <dbReference type="ARBA" id="ARBA00007362"/>
    </source>
</evidence>
<gene>
    <name evidence="9" type="ORF">H9888_00870</name>
</gene>
<feature type="transmembrane region" description="Helical" evidence="7">
    <location>
        <begin position="121"/>
        <end position="143"/>
    </location>
</feature>
<feature type="transmembrane region" description="Helical" evidence="7">
    <location>
        <begin position="66"/>
        <end position="84"/>
    </location>
</feature>
<keyword evidence="4 7" id="KW-1133">Transmembrane helix</keyword>
<feature type="compositionally biased region" description="Polar residues" evidence="6">
    <location>
        <begin position="315"/>
        <end position="324"/>
    </location>
</feature>
<evidence type="ECO:0000313" key="9">
    <source>
        <dbReference type="EMBL" id="HIW10029.1"/>
    </source>
</evidence>
<dbReference type="EMBL" id="DXHL01000006">
    <property type="protein sequence ID" value="HIW10029.1"/>
    <property type="molecule type" value="Genomic_DNA"/>
</dbReference>
<comment type="subcellular location">
    <subcellularLocation>
        <location evidence="1">Membrane</location>
        <topology evidence="1">Multi-pass membrane protein</topology>
    </subcellularLocation>
</comment>
<dbReference type="Gene3D" id="1.10.3730.20">
    <property type="match status" value="1"/>
</dbReference>
<feature type="transmembrane region" description="Helical" evidence="7">
    <location>
        <begin position="271"/>
        <end position="288"/>
    </location>
</feature>
<reference evidence="9" key="2">
    <citation type="submission" date="2021-04" db="EMBL/GenBank/DDBJ databases">
        <authorList>
            <person name="Gilroy R."/>
        </authorList>
    </citation>
    <scope>NUCLEOTIDE SEQUENCE</scope>
    <source>
        <strain evidence="9">ChiBcec15-1070</strain>
    </source>
</reference>
<protein>
    <submittedName>
        <fullName evidence="9">DMT family transporter</fullName>
    </submittedName>
</protein>
<dbReference type="Proteomes" id="UP000823926">
    <property type="component" value="Unassembled WGS sequence"/>
</dbReference>
<sequence>MGRLQAHMAILVANILFSLNYSYSKSLIPGFLAPETLCMVRIGCAAVVFALVGVTMVRERIRWRDLGWLALAALFGTGGNQYIFLQGLQYTSPVDAAIISVTGPVLVLVISAILGRDRITWFKSIGIAVGASGALLTILYGGIANFGSGHLTGNILVFLAALSYASYLVVVKNLMMRYHPITVTAWMFGLSTLAMLPFLGGSVFTTEWGRLTAGAWGSLAFVVLGATVTAYLLVAGSLKRLKPTTVSIYMYLQPVIASVAAILRGQDKADWVKALAALLVFAGVFLVTQSYRFEEGRSKAVSRSGSDGVGLAEGSSGQPSKDCE</sequence>
<feature type="region of interest" description="Disordered" evidence="6">
    <location>
        <begin position="298"/>
        <end position="324"/>
    </location>
</feature>
<organism evidence="9 10">
    <name type="scientific">Candidatus Rikenella faecigallinarum</name>
    <dbReference type="NCBI Taxonomy" id="2838745"/>
    <lineage>
        <taxon>Bacteria</taxon>
        <taxon>Pseudomonadati</taxon>
        <taxon>Bacteroidota</taxon>
        <taxon>Bacteroidia</taxon>
        <taxon>Bacteroidales</taxon>
        <taxon>Rikenellaceae</taxon>
        <taxon>Rikenella</taxon>
    </lineage>
</organism>
<reference evidence="9" key="1">
    <citation type="journal article" date="2021" name="PeerJ">
        <title>Extensive microbial diversity within the chicken gut microbiome revealed by metagenomics and culture.</title>
        <authorList>
            <person name="Gilroy R."/>
            <person name="Ravi A."/>
            <person name="Getino M."/>
            <person name="Pursley I."/>
            <person name="Horton D.L."/>
            <person name="Alikhan N.F."/>
            <person name="Baker D."/>
            <person name="Gharbi K."/>
            <person name="Hall N."/>
            <person name="Watson M."/>
            <person name="Adriaenssens E.M."/>
            <person name="Foster-Nyarko E."/>
            <person name="Jarju S."/>
            <person name="Secka A."/>
            <person name="Antonio M."/>
            <person name="Oren A."/>
            <person name="Chaudhuri R.R."/>
            <person name="La Ragione R."/>
            <person name="Hildebrand F."/>
            <person name="Pallen M.J."/>
        </authorList>
    </citation>
    <scope>NUCLEOTIDE SEQUENCE</scope>
    <source>
        <strain evidence="9">ChiBcec15-1070</strain>
    </source>
</reference>
<evidence type="ECO:0000256" key="7">
    <source>
        <dbReference type="SAM" id="Phobius"/>
    </source>
</evidence>
<feature type="transmembrane region" description="Helical" evidence="7">
    <location>
        <begin position="155"/>
        <end position="171"/>
    </location>
</feature>
<keyword evidence="3 7" id="KW-0812">Transmembrane</keyword>
<feature type="transmembrane region" description="Helical" evidence="7">
    <location>
        <begin position="183"/>
        <end position="204"/>
    </location>
</feature>
<dbReference type="Pfam" id="PF00892">
    <property type="entry name" value="EamA"/>
    <property type="match status" value="2"/>
</dbReference>
<evidence type="ECO:0000256" key="4">
    <source>
        <dbReference type="ARBA" id="ARBA00022989"/>
    </source>
</evidence>
<evidence type="ECO:0000256" key="3">
    <source>
        <dbReference type="ARBA" id="ARBA00022692"/>
    </source>
</evidence>
<comment type="caution">
    <text evidence="9">The sequence shown here is derived from an EMBL/GenBank/DDBJ whole genome shotgun (WGS) entry which is preliminary data.</text>
</comment>
<feature type="transmembrane region" description="Helical" evidence="7">
    <location>
        <begin position="40"/>
        <end position="57"/>
    </location>
</feature>
<dbReference type="AlphaFoldDB" id="A0A9D1QCC9"/>
<name>A0A9D1QCC9_9BACT</name>
<dbReference type="InterPro" id="IPR050638">
    <property type="entry name" value="AA-Vitamin_Transporters"/>
</dbReference>
<evidence type="ECO:0000256" key="6">
    <source>
        <dbReference type="SAM" id="MobiDB-lite"/>
    </source>
</evidence>
<dbReference type="PANTHER" id="PTHR32322:SF2">
    <property type="entry name" value="EAMA DOMAIN-CONTAINING PROTEIN"/>
    <property type="match status" value="1"/>
</dbReference>
<feature type="transmembrane region" description="Helical" evidence="7">
    <location>
        <begin position="96"/>
        <end position="114"/>
    </location>
</feature>
<evidence type="ECO:0000256" key="5">
    <source>
        <dbReference type="ARBA" id="ARBA00023136"/>
    </source>
</evidence>
<feature type="domain" description="EamA" evidence="8">
    <location>
        <begin position="7"/>
        <end position="138"/>
    </location>
</feature>
<dbReference type="InterPro" id="IPR037185">
    <property type="entry name" value="EmrE-like"/>
</dbReference>
<proteinExistence type="inferred from homology"/>
<keyword evidence="5 7" id="KW-0472">Membrane</keyword>
<evidence type="ECO:0000259" key="8">
    <source>
        <dbReference type="Pfam" id="PF00892"/>
    </source>
</evidence>
<evidence type="ECO:0000256" key="1">
    <source>
        <dbReference type="ARBA" id="ARBA00004141"/>
    </source>
</evidence>
<dbReference type="GO" id="GO:0016020">
    <property type="term" value="C:membrane"/>
    <property type="evidence" value="ECO:0007669"/>
    <property type="project" value="UniProtKB-SubCell"/>
</dbReference>
<dbReference type="PANTHER" id="PTHR32322">
    <property type="entry name" value="INNER MEMBRANE TRANSPORTER"/>
    <property type="match status" value="1"/>
</dbReference>
<comment type="similarity">
    <text evidence="2">Belongs to the EamA transporter family.</text>
</comment>
<feature type="domain" description="EamA" evidence="8">
    <location>
        <begin position="152"/>
        <end position="288"/>
    </location>
</feature>
<feature type="transmembrane region" description="Helical" evidence="7">
    <location>
        <begin position="216"/>
        <end position="234"/>
    </location>
</feature>
<evidence type="ECO:0000313" key="10">
    <source>
        <dbReference type="Proteomes" id="UP000823926"/>
    </source>
</evidence>
<accession>A0A9D1QCC9</accession>
<dbReference type="InterPro" id="IPR000620">
    <property type="entry name" value="EamA_dom"/>
</dbReference>